<evidence type="ECO:0000313" key="2">
    <source>
        <dbReference type="Proteomes" id="UP000321440"/>
    </source>
</evidence>
<evidence type="ECO:0000313" key="1">
    <source>
        <dbReference type="EMBL" id="GEN44983.1"/>
    </source>
</evidence>
<protein>
    <submittedName>
        <fullName evidence="1">Uncharacterized protein</fullName>
    </submittedName>
</protein>
<gene>
    <name evidence="1" type="ORF">AHA02nite_07590</name>
</gene>
<comment type="caution">
    <text evidence="1">The sequence shown here is derived from an EMBL/GenBank/DDBJ whole genome shotgun (WGS) entry which is preliminary data.</text>
</comment>
<accession>A0A511W4N8</accession>
<dbReference type="Proteomes" id="UP000321440">
    <property type="component" value="Unassembled WGS sequence"/>
</dbReference>
<name>A0A511W4N8_9BACI</name>
<organism evidence="1 2">
    <name type="scientific">Alkalibacillus haloalkaliphilus</name>
    <dbReference type="NCBI Taxonomy" id="94136"/>
    <lineage>
        <taxon>Bacteria</taxon>
        <taxon>Bacillati</taxon>
        <taxon>Bacillota</taxon>
        <taxon>Bacilli</taxon>
        <taxon>Bacillales</taxon>
        <taxon>Bacillaceae</taxon>
        <taxon>Alkalibacillus</taxon>
    </lineage>
</organism>
<dbReference type="AlphaFoldDB" id="A0A511W4N8"/>
<reference evidence="1 2" key="1">
    <citation type="submission" date="2019-07" db="EMBL/GenBank/DDBJ databases">
        <title>Whole genome shotgun sequence of Alkalibacillus haloalkaliphilus NBRC 103110.</title>
        <authorList>
            <person name="Hosoyama A."/>
            <person name="Uohara A."/>
            <person name="Ohji S."/>
            <person name="Ichikawa N."/>
        </authorList>
    </citation>
    <scope>NUCLEOTIDE SEQUENCE [LARGE SCALE GENOMIC DNA]</scope>
    <source>
        <strain evidence="1 2">NBRC 103110</strain>
    </source>
</reference>
<dbReference type="EMBL" id="BJYA01000002">
    <property type="protein sequence ID" value="GEN44983.1"/>
    <property type="molecule type" value="Genomic_DNA"/>
</dbReference>
<keyword evidence="2" id="KW-1185">Reference proteome</keyword>
<sequence length="73" mass="8760">MLIDNIPNKEEISPNRPGRLYLISYSKYQSLRSSITISLSYQLKYMSKFYRHVISIINYFNINEKVKRINNEI</sequence>
<proteinExistence type="predicted"/>